<dbReference type="FunFam" id="3.40.50.2300:FF:000018">
    <property type="entry name" value="DNA-binding transcriptional regulator NtrC"/>
    <property type="match status" value="1"/>
</dbReference>
<dbReference type="InterPro" id="IPR025944">
    <property type="entry name" value="Sigma_54_int_dom_CS"/>
</dbReference>
<dbReference type="OrthoDB" id="9803970at2"/>
<keyword evidence="5" id="KW-0805">Transcription regulation</keyword>
<dbReference type="Pfam" id="PF00072">
    <property type="entry name" value="Response_reg"/>
    <property type="match status" value="1"/>
</dbReference>
<name>A0A1H5S9Q6_9BACT</name>
<organism evidence="11 12">
    <name type="scientific">Bryocella elongata</name>
    <dbReference type="NCBI Taxonomy" id="863522"/>
    <lineage>
        <taxon>Bacteria</taxon>
        <taxon>Pseudomonadati</taxon>
        <taxon>Acidobacteriota</taxon>
        <taxon>Terriglobia</taxon>
        <taxon>Terriglobales</taxon>
        <taxon>Acidobacteriaceae</taxon>
        <taxon>Bryocella</taxon>
    </lineage>
</organism>
<dbReference type="Gene3D" id="3.40.50.300">
    <property type="entry name" value="P-loop containing nucleotide triphosphate hydrolases"/>
    <property type="match status" value="1"/>
</dbReference>
<evidence type="ECO:0000313" key="11">
    <source>
        <dbReference type="EMBL" id="SEF47292.1"/>
    </source>
</evidence>
<dbReference type="InterPro" id="IPR058031">
    <property type="entry name" value="AAA_lid_NorR"/>
</dbReference>
<keyword evidence="2" id="KW-0547">Nucleotide-binding</keyword>
<evidence type="ECO:0000256" key="7">
    <source>
        <dbReference type="ARBA" id="ARBA00023163"/>
    </source>
</evidence>
<dbReference type="SMART" id="SM00382">
    <property type="entry name" value="AAA"/>
    <property type="match status" value="1"/>
</dbReference>
<dbReference type="GO" id="GO:0043565">
    <property type="term" value="F:sequence-specific DNA binding"/>
    <property type="evidence" value="ECO:0007669"/>
    <property type="project" value="InterPro"/>
</dbReference>
<evidence type="ECO:0000256" key="1">
    <source>
        <dbReference type="ARBA" id="ARBA00022553"/>
    </source>
</evidence>
<dbReference type="PROSITE" id="PS00675">
    <property type="entry name" value="SIGMA54_INTERACT_1"/>
    <property type="match status" value="1"/>
</dbReference>
<dbReference type="Pfam" id="PF00158">
    <property type="entry name" value="Sigma54_activat"/>
    <property type="match status" value="1"/>
</dbReference>
<protein>
    <submittedName>
        <fullName evidence="11">Two component, sigma54 specific, transcriptional regulator, Fis family</fullName>
    </submittedName>
</protein>
<dbReference type="PRINTS" id="PR01590">
    <property type="entry name" value="HTHFIS"/>
</dbReference>
<dbReference type="InterPro" id="IPR011006">
    <property type="entry name" value="CheY-like_superfamily"/>
</dbReference>
<dbReference type="SMART" id="SM00448">
    <property type="entry name" value="REC"/>
    <property type="match status" value="1"/>
</dbReference>
<dbReference type="PROSITE" id="PS50045">
    <property type="entry name" value="SIGMA54_INTERACT_4"/>
    <property type="match status" value="1"/>
</dbReference>
<evidence type="ECO:0000259" key="9">
    <source>
        <dbReference type="PROSITE" id="PS50045"/>
    </source>
</evidence>
<gene>
    <name evidence="11" type="ORF">SAMN05421819_0123</name>
</gene>
<dbReference type="SUPFAM" id="SSF52540">
    <property type="entry name" value="P-loop containing nucleoside triphosphate hydrolases"/>
    <property type="match status" value="1"/>
</dbReference>
<evidence type="ECO:0000256" key="5">
    <source>
        <dbReference type="ARBA" id="ARBA00023015"/>
    </source>
</evidence>
<dbReference type="PANTHER" id="PTHR32071:SF17">
    <property type="entry name" value="TRANSCRIPTIONAL REGULATOR (NTRC FAMILY)"/>
    <property type="match status" value="1"/>
</dbReference>
<keyword evidence="4" id="KW-0902">Two-component regulatory system</keyword>
<evidence type="ECO:0000259" key="10">
    <source>
        <dbReference type="PROSITE" id="PS50110"/>
    </source>
</evidence>
<dbReference type="PROSITE" id="PS50110">
    <property type="entry name" value="RESPONSE_REGULATORY"/>
    <property type="match status" value="1"/>
</dbReference>
<dbReference type="InterPro" id="IPR001789">
    <property type="entry name" value="Sig_transdc_resp-reg_receiver"/>
</dbReference>
<feature type="modified residue" description="4-aspartylphosphate" evidence="8">
    <location>
        <position position="52"/>
    </location>
</feature>
<dbReference type="EMBL" id="FNVA01000001">
    <property type="protein sequence ID" value="SEF47292.1"/>
    <property type="molecule type" value="Genomic_DNA"/>
</dbReference>
<evidence type="ECO:0000256" key="6">
    <source>
        <dbReference type="ARBA" id="ARBA00023125"/>
    </source>
</evidence>
<dbReference type="Gene3D" id="3.40.50.2300">
    <property type="match status" value="1"/>
</dbReference>
<keyword evidence="3" id="KW-0067">ATP-binding</keyword>
<dbReference type="GO" id="GO:0006355">
    <property type="term" value="P:regulation of DNA-templated transcription"/>
    <property type="evidence" value="ECO:0007669"/>
    <property type="project" value="InterPro"/>
</dbReference>
<dbReference type="Gene3D" id="1.10.8.60">
    <property type="match status" value="1"/>
</dbReference>
<feature type="domain" description="Sigma-54 factor interaction" evidence="9">
    <location>
        <begin position="144"/>
        <end position="380"/>
    </location>
</feature>
<feature type="domain" description="Response regulatory" evidence="10">
    <location>
        <begin position="3"/>
        <end position="122"/>
    </location>
</feature>
<dbReference type="InterPro" id="IPR025662">
    <property type="entry name" value="Sigma_54_int_dom_ATP-bd_1"/>
</dbReference>
<dbReference type="FunFam" id="3.40.50.300:FF:000006">
    <property type="entry name" value="DNA-binding transcriptional regulator NtrC"/>
    <property type="match status" value="1"/>
</dbReference>
<dbReference type="GO" id="GO:0005524">
    <property type="term" value="F:ATP binding"/>
    <property type="evidence" value="ECO:0007669"/>
    <property type="project" value="UniProtKB-KW"/>
</dbReference>
<keyword evidence="7" id="KW-0804">Transcription</keyword>
<dbReference type="InterPro" id="IPR027417">
    <property type="entry name" value="P-loop_NTPase"/>
</dbReference>
<evidence type="ECO:0000256" key="2">
    <source>
        <dbReference type="ARBA" id="ARBA00022741"/>
    </source>
</evidence>
<dbReference type="PROSITE" id="PS00676">
    <property type="entry name" value="SIGMA54_INTERACT_2"/>
    <property type="match status" value="1"/>
</dbReference>
<accession>A0A1H5S9Q6</accession>
<keyword evidence="6" id="KW-0238">DNA-binding</keyword>
<dbReference type="GO" id="GO:0000160">
    <property type="term" value="P:phosphorelay signal transduction system"/>
    <property type="evidence" value="ECO:0007669"/>
    <property type="project" value="UniProtKB-KW"/>
</dbReference>
<dbReference type="Pfam" id="PF02954">
    <property type="entry name" value="HTH_8"/>
    <property type="match status" value="1"/>
</dbReference>
<dbReference type="Gene3D" id="1.10.10.60">
    <property type="entry name" value="Homeodomain-like"/>
    <property type="match status" value="1"/>
</dbReference>
<dbReference type="InterPro" id="IPR025943">
    <property type="entry name" value="Sigma_54_int_dom_ATP-bd_2"/>
</dbReference>
<dbReference type="InterPro" id="IPR009057">
    <property type="entry name" value="Homeodomain-like_sf"/>
</dbReference>
<evidence type="ECO:0000256" key="4">
    <source>
        <dbReference type="ARBA" id="ARBA00023012"/>
    </source>
</evidence>
<dbReference type="RefSeq" id="WP_103931108.1">
    <property type="nucleotide sequence ID" value="NZ_FNVA01000001.1"/>
</dbReference>
<dbReference type="InterPro" id="IPR003593">
    <property type="entry name" value="AAA+_ATPase"/>
</dbReference>
<keyword evidence="1 8" id="KW-0597">Phosphoprotein</keyword>
<dbReference type="SUPFAM" id="SSF46689">
    <property type="entry name" value="Homeodomain-like"/>
    <property type="match status" value="1"/>
</dbReference>
<evidence type="ECO:0000256" key="8">
    <source>
        <dbReference type="PROSITE-ProRule" id="PRU00169"/>
    </source>
</evidence>
<reference evidence="11 12" key="1">
    <citation type="submission" date="2016-10" db="EMBL/GenBank/DDBJ databases">
        <authorList>
            <person name="de Groot N.N."/>
        </authorList>
    </citation>
    <scope>NUCLEOTIDE SEQUENCE [LARGE SCALE GENOMIC DNA]</scope>
    <source>
        <strain evidence="11 12">DSM 22489</strain>
    </source>
</reference>
<dbReference type="Proteomes" id="UP000236728">
    <property type="component" value="Unassembled WGS sequence"/>
</dbReference>
<proteinExistence type="predicted"/>
<dbReference type="CDD" id="cd17550">
    <property type="entry name" value="REC_NtrX-like"/>
    <property type="match status" value="1"/>
</dbReference>
<dbReference type="InterPro" id="IPR002078">
    <property type="entry name" value="Sigma_54_int"/>
</dbReference>
<dbReference type="SUPFAM" id="SSF52172">
    <property type="entry name" value="CheY-like"/>
    <property type="match status" value="1"/>
</dbReference>
<keyword evidence="12" id="KW-1185">Reference proteome</keyword>
<dbReference type="InterPro" id="IPR002197">
    <property type="entry name" value="HTH_Fis"/>
</dbReference>
<dbReference type="AlphaFoldDB" id="A0A1H5S9Q6"/>
<dbReference type="Pfam" id="PF25601">
    <property type="entry name" value="AAA_lid_14"/>
    <property type="match status" value="1"/>
</dbReference>
<dbReference type="PROSITE" id="PS00688">
    <property type="entry name" value="SIGMA54_INTERACT_3"/>
    <property type="match status" value="1"/>
</dbReference>
<evidence type="ECO:0000256" key="3">
    <source>
        <dbReference type="ARBA" id="ARBA00022840"/>
    </source>
</evidence>
<dbReference type="PANTHER" id="PTHR32071">
    <property type="entry name" value="TRANSCRIPTIONAL REGULATORY PROTEIN"/>
    <property type="match status" value="1"/>
</dbReference>
<sequence>MTHILIVDDEADIRDSLEAILREEDYTITTAGTAGEALELTRDVDFDAVLLDIWLPDMDGLDVLARIRGDATEPRANAPEVIMISGHGTIEAAVRATKLGAFDFLEKPLSLDRTLLVLRNAVQQRRLRDENLEFSRQLTVQSRITGESVPIKALRQQIGLMAPTNGRVLIFGESGTGKELIARSIHAESLRRDRVFVELNCAAIPEDFIEAELFGYRHGAGPTYGGRNANQPYEKRGTFERANGGTLFLDEVGDMSLKTQAKVLRALDEQRFYPVGASTPVHIDARVIAATNKDLEEEIARGNFREDLFYRLNVIPFFVPPLRDRKEDIPLLAREFLLEFGQQYGRPRVEISEAALTQLKQYRWPGNVRELRNVIERVLILNPKVQRIEAKHLPMLVQRTDSGPARGASAEPTTLQQAREAYERDYILKELDRCGGNVTRAAESLGLERSHLYRKMKTLGINVGE</sequence>
<evidence type="ECO:0000313" key="12">
    <source>
        <dbReference type="Proteomes" id="UP000236728"/>
    </source>
</evidence>
<dbReference type="CDD" id="cd00009">
    <property type="entry name" value="AAA"/>
    <property type="match status" value="1"/>
</dbReference>